<evidence type="ECO:0000313" key="2">
    <source>
        <dbReference type="Proteomes" id="UP001433268"/>
    </source>
</evidence>
<comment type="caution">
    <text evidence="1">The sequence shown here is derived from an EMBL/GenBank/DDBJ whole genome shotgun (WGS) entry which is preliminary data.</text>
</comment>
<organism evidence="1 2">
    <name type="scientific">Apiospora hydei</name>
    <dbReference type="NCBI Taxonomy" id="1337664"/>
    <lineage>
        <taxon>Eukaryota</taxon>
        <taxon>Fungi</taxon>
        <taxon>Dikarya</taxon>
        <taxon>Ascomycota</taxon>
        <taxon>Pezizomycotina</taxon>
        <taxon>Sordariomycetes</taxon>
        <taxon>Xylariomycetidae</taxon>
        <taxon>Amphisphaeriales</taxon>
        <taxon>Apiosporaceae</taxon>
        <taxon>Apiospora</taxon>
    </lineage>
</organism>
<dbReference type="EMBL" id="JAQQWN010000009">
    <property type="protein sequence ID" value="KAK8065116.1"/>
    <property type="molecule type" value="Genomic_DNA"/>
</dbReference>
<sequence length="117" mass="12905">MTGVYGSQARMTAHIIAAATARGSHIGVGTDKTVVEVSKEAEQAWLDKLLRYATWFAPLLTTCPPTYFTGYRSGEARDEKELAMVKRKLLYPLGPVGYDHAGQDYIQKGDLEGFIVH</sequence>
<dbReference type="GeneID" id="92049238"/>
<evidence type="ECO:0000313" key="1">
    <source>
        <dbReference type="EMBL" id="KAK8065116.1"/>
    </source>
</evidence>
<accession>A0ABR1V1Q0</accession>
<proteinExistence type="predicted"/>
<dbReference type="Proteomes" id="UP001433268">
    <property type="component" value="Unassembled WGS sequence"/>
</dbReference>
<dbReference type="RefSeq" id="XP_066661870.1">
    <property type="nucleotide sequence ID" value="XM_066816178.1"/>
</dbReference>
<name>A0ABR1V1Q0_9PEZI</name>
<reference evidence="1 2" key="1">
    <citation type="submission" date="2023-01" db="EMBL/GenBank/DDBJ databases">
        <title>Analysis of 21 Apiospora genomes using comparative genomics revels a genus with tremendous synthesis potential of carbohydrate active enzymes and secondary metabolites.</title>
        <authorList>
            <person name="Sorensen T."/>
        </authorList>
    </citation>
    <scope>NUCLEOTIDE SEQUENCE [LARGE SCALE GENOMIC DNA]</scope>
    <source>
        <strain evidence="1 2">CBS 114990</strain>
    </source>
</reference>
<protein>
    <submittedName>
        <fullName evidence="1">Uncharacterized protein</fullName>
    </submittedName>
</protein>
<keyword evidence="2" id="KW-1185">Reference proteome</keyword>
<gene>
    <name evidence="1" type="ORF">PG997_011863</name>
</gene>